<dbReference type="PANTHER" id="PTHR43319">
    <property type="entry name" value="BETA-LACTAMASE-RELATED"/>
    <property type="match status" value="1"/>
</dbReference>
<protein>
    <submittedName>
        <fullName evidence="2">Protein flp</fullName>
    </submittedName>
</protein>
<accession>A0A5S9QCI8</accession>
<dbReference type="EMBL" id="CACSII010000018">
    <property type="protein sequence ID" value="CAA0115484.1"/>
    <property type="molecule type" value="Genomic_DNA"/>
</dbReference>
<evidence type="ECO:0000313" key="3">
    <source>
        <dbReference type="Proteomes" id="UP000434580"/>
    </source>
</evidence>
<dbReference type="Proteomes" id="UP000434580">
    <property type="component" value="Unassembled WGS sequence"/>
</dbReference>
<dbReference type="AlphaFoldDB" id="A0A5S9QCI8"/>
<evidence type="ECO:0000313" key="2">
    <source>
        <dbReference type="EMBL" id="CAA0115484.1"/>
    </source>
</evidence>
<gene>
    <name evidence="2" type="primary">flp</name>
    <name evidence="2" type="ORF">DPBNPPHM_01943</name>
</gene>
<dbReference type="Gene3D" id="3.40.710.10">
    <property type="entry name" value="DD-peptidase/beta-lactamase superfamily"/>
    <property type="match status" value="1"/>
</dbReference>
<sequence length="423" mass="46801">MYIPPYFKKKTRDFFRAIDVPENLTPLIDIDDDSEVEAEQAGLSQSSVNTIWRSFEDFYRTGMHPAMSVCLRKNGKVVLNRSIGYAKGVDPVEALESPVPMTVDTPICLYSASKAVMAMLVHKLAEEGYVNLLNPVAYYLPEFGRFGKDKISIFQMLSHRGGFPVIDADVPLDTVFDRDAVLELIYNTESLCPEGRVQAYHAITSGFIADELIRTITGKTINEYLFEKFAEPMGMTNFSFGVSKNNKADVARNYVSGMRNGKLIGNVLEKALGVSIEEAALLSNSDDFMTSVIPSANLYTTAEEIGRFYQMLLDRGEYEGRQILKPETVDIAVKEAGKTRLDKGIFLPMRFSAGFMLGGKPAGMYGLDTHNAFGHLGFSNIFCWADPQRNISAAILTTGKPVLGSHILGLPKMMHAISSECLD</sequence>
<dbReference type="PANTHER" id="PTHR43319:SF3">
    <property type="entry name" value="BETA-LACTAMASE-RELATED DOMAIN-CONTAINING PROTEIN"/>
    <property type="match status" value="1"/>
</dbReference>
<dbReference type="InterPro" id="IPR052907">
    <property type="entry name" value="Beta-lactamase/esterase"/>
</dbReference>
<dbReference type="SUPFAM" id="SSF56601">
    <property type="entry name" value="beta-lactamase/transpeptidase-like"/>
    <property type="match status" value="1"/>
</dbReference>
<reference evidence="2 3" key="1">
    <citation type="submission" date="2019-11" db="EMBL/GenBank/DDBJ databases">
        <authorList>
            <person name="Holert J."/>
        </authorList>
    </citation>
    <scope>NUCLEOTIDE SEQUENCE [LARGE SCALE GENOMIC DNA]</scope>
    <source>
        <strain evidence="2">BC5_2</strain>
    </source>
</reference>
<dbReference type="OrthoDB" id="5705574at2"/>
<name>A0A5S9QCI8_9GAMM</name>
<evidence type="ECO:0000259" key="1">
    <source>
        <dbReference type="Pfam" id="PF00144"/>
    </source>
</evidence>
<organism evidence="2 3">
    <name type="scientific">BD1-7 clade bacterium</name>
    <dbReference type="NCBI Taxonomy" id="2029982"/>
    <lineage>
        <taxon>Bacteria</taxon>
        <taxon>Pseudomonadati</taxon>
        <taxon>Pseudomonadota</taxon>
        <taxon>Gammaproteobacteria</taxon>
        <taxon>Cellvibrionales</taxon>
        <taxon>Spongiibacteraceae</taxon>
        <taxon>BD1-7 clade</taxon>
    </lineage>
</organism>
<dbReference type="Pfam" id="PF00144">
    <property type="entry name" value="Beta-lactamase"/>
    <property type="match status" value="1"/>
</dbReference>
<dbReference type="InterPro" id="IPR012338">
    <property type="entry name" value="Beta-lactam/transpept-like"/>
</dbReference>
<proteinExistence type="predicted"/>
<dbReference type="InterPro" id="IPR001466">
    <property type="entry name" value="Beta-lactam-related"/>
</dbReference>
<feature type="domain" description="Beta-lactamase-related" evidence="1">
    <location>
        <begin position="56"/>
        <end position="402"/>
    </location>
</feature>